<dbReference type="AlphaFoldDB" id="A0AAQ3SXQ0"/>
<feature type="region of interest" description="Disordered" evidence="1">
    <location>
        <begin position="166"/>
        <end position="204"/>
    </location>
</feature>
<evidence type="ECO:0000313" key="2">
    <source>
        <dbReference type="EMBL" id="WVZ62789.1"/>
    </source>
</evidence>
<proteinExistence type="predicted"/>
<dbReference type="EMBL" id="CP144747">
    <property type="protein sequence ID" value="WVZ62789.1"/>
    <property type="molecule type" value="Genomic_DNA"/>
</dbReference>
<name>A0AAQ3SXQ0_PASNO</name>
<sequence>MAPTALSLCSLARARVLDPPVAAAPLSPTRIPCRSRRDEDPNPGRSAPLFLARAGPILLPIKGIDSPIDAPFCSTRNALALELAPAFNSPSEPEPSSRFLEAEDASPTPFHEPRCHHSHALVAGRLCRPSVLTKPAASDNEQKNACEKHKKEEQVHLGHITLPIHPSTLTRSSYHPSHDTQYHGGGSASRQFGRDQGPSASARFHTDNMVGLNSAIQGMNLGRYNQRLYQQVNDIYQRTETMDQRL</sequence>
<evidence type="ECO:0000256" key="1">
    <source>
        <dbReference type="SAM" id="MobiDB-lite"/>
    </source>
</evidence>
<organism evidence="2 3">
    <name type="scientific">Paspalum notatum var. saurae</name>
    <dbReference type="NCBI Taxonomy" id="547442"/>
    <lineage>
        <taxon>Eukaryota</taxon>
        <taxon>Viridiplantae</taxon>
        <taxon>Streptophyta</taxon>
        <taxon>Embryophyta</taxon>
        <taxon>Tracheophyta</taxon>
        <taxon>Spermatophyta</taxon>
        <taxon>Magnoliopsida</taxon>
        <taxon>Liliopsida</taxon>
        <taxon>Poales</taxon>
        <taxon>Poaceae</taxon>
        <taxon>PACMAD clade</taxon>
        <taxon>Panicoideae</taxon>
        <taxon>Andropogonodae</taxon>
        <taxon>Paspaleae</taxon>
        <taxon>Paspalinae</taxon>
        <taxon>Paspalum</taxon>
    </lineage>
</organism>
<keyword evidence="3" id="KW-1185">Reference proteome</keyword>
<evidence type="ECO:0000313" key="3">
    <source>
        <dbReference type="Proteomes" id="UP001341281"/>
    </source>
</evidence>
<accession>A0AAQ3SXQ0</accession>
<dbReference type="Proteomes" id="UP001341281">
    <property type="component" value="Chromosome 03"/>
</dbReference>
<protein>
    <submittedName>
        <fullName evidence="2">Uncharacterized protein</fullName>
    </submittedName>
</protein>
<feature type="region of interest" description="Disordered" evidence="1">
    <location>
        <begin position="27"/>
        <end position="47"/>
    </location>
</feature>
<reference evidence="2 3" key="1">
    <citation type="submission" date="2024-02" db="EMBL/GenBank/DDBJ databases">
        <title>High-quality chromosome-scale genome assembly of Pensacola bahiagrass (Paspalum notatum Flugge var. saurae).</title>
        <authorList>
            <person name="Vega J.M."/>
            <person name="Podio M."/>
            <person name="Orjuela J."/>
            <person name="Siena L.A."/>
            <person name="Pessino S.C."/>
            <person name="Combes M.C."/>
            <person name="Mariac C."/>
            <person name="Albertini E."/>
            <person name="Pupilli F."/>
            <person name="Ortiz J.P.A."/>
            <person name="Leblanc O."/>
        </authorList>
    </citation>
    <scope>NUCLEOTIDE SEQUENCE [LARGE SCALE GENOMIC DNA]</scope>
    <source>
        <strain evidence="2">R1</strain>
        <tissue evidence="2">Leaf</tissue>
    </source>
</reference>
<gene>
    <name evidence="2" type="ORF">U9M48_012491</name>
</gene>